<evidence type="ECO:0000256" key="10">
    <source>
        <dbReference type="RuleBase" id="RU003826"/>
    </source>
</evidence>
<dbReference type="SUPFAM" id="SSF51391">
    <property type="entry name" value="Thiamin phosphate synthase"/>
    <property type="match status" value="1"/>
</dbReference>
<keyword evidence="2 9" id="KW-0808">Transferase</keyword>
<feature type="domain" description="Thiamine phosphate synthase/TenI" evidence="12">
    <location>
        <begin position="9"/>
        <end position="195"/>
    </location>
</feature>
<comment type="function">
    <text evidence="9">Condenses 4-methyl-5-(beta-hydroxyethyl)thiazole monophosphate (THZ-P) and 2-methyl-4-amino-5-hydroxymethyl pyrimidine pyrophosphate (HMP-PP) to form thiamine monophosphate (TMP).</text>
</comment>
<gene>
    <name evidence="9" type="primary">thiE</name>
    <name evidence="13" type="ORF">BTW10_05175</name>
</gene>
<dbReference type="EMBL" id="MSDQ01000007">
    <property type="protein sequence ID" value="OLO12295.1"/>
    <property type="molecule type" value="Genomic_DNA"/>
</dbReference>
<dbReference type="InterPro" id="IPR013785">
    <property type="entry name" value="Aldolase_TIM"/>
</dbReference>
<feature type="binding site" evidence="9">
    <location>
        <position position="72"/>
    </location>
    <ligand>
        <name>4-amino-2-methyl-5-(diphosphooxymethyl)pyrimidine</name>
        <dbReference type="ChEBI" id="CHEBI:57841"/>
    </ligand>
</feature>
<evidence type="ECO:0000313" key="14">
    <source>
        <dbReference type="Proteomes" id="UP000186806"/>
    </source>
</evidence>
<feature type="binding site" evidence="9">
    <location>
        <position position="73"/>
    </location>
    <ligand>
        <name>Mg(2+)</name>
        <dbReference type="ChEBI" id="CHEBI:18420"/>
    </ligand>
</feature>
<evidence type="ECO:0000256" key="1">
    <source>
        <dbReference type="ARBA" id="ARBA00005165"/>
    </source>
</evidence>
<comment type="catalytic activity">
    <reaction evidence="8 9 10">
        <text>2-[(2R,5Z)-2-carboxy-4-methylthiazol-5(2H)-ylidene]ethyl phosphate + 4-amino-2-methyl-5-(diphosphooxymethyl)pyrimidine + 2 H(+) = thiamine phosphate + CO2 + diphosphate</text>
        <dbReference type="Rhea" id="RHEA:47844"/>
        <dbReference type="ChEBI" id="CHEBI:15378"/>
        <dbReference type="ChEBI" id="CHEBI:16526"/>
        <dbReference type="ChEBI" id="CHEBI:33019"/>
        <dbReference type="ChEBI" id="CHEBI:37575"/>
        <dbReference type="ChEBI" id="CHEBI:57841"/>
        <dbReference type="ChEBI" id="CHEBI:62899"/>
        <dbReference type="EC" id="2.5.1.3"/>
    </reaction>
</comment>
<evidence type="ECO:0000256" key="3">
    <source>
        <dbReference type="ARBA" id="ARBA00022723"/>
    </source>
</evidence>
<evidence type="ECO:0000256" key="8">
    <source>
        <dbReference type="ARBA" id="ARBA00047883"/>
    </source>
</evidence>
<dbReference type="NCBIfam" id="TIGR00693">
    <property type="entry name" value="thiE"/>
    <property type="match status" value="1"/>
</dbReference>
<keyword evidence="14" id="KW-1185">Reference proteome</keyword>
<dbReference type="GO" id="GO:0009229">
    <property type="term" value="P:thiamine diphosphate biosynthetic process"/>
    <property type="evidence" value="ECO:0007669"/>
    <property type="project" value="UniProtKB-UniRule"/>
</dbReference>
<dbReference type="STRING" id="223900.GCA_000821045_00615"/>
<evidence type="ECO:0000256" key="2">
    <source>
        <dbReference type="ARBA" id="ARBA00022679"/>
    </source>
</evidence>
<dbReference type="Proteomes" id="UP000186806">
    <property type="component" value="Unassembled WGS sequence"/>
</dbReference>
<dbReference type="UniPathway" id="UPA00060">
    <property type="reaction ID" value="UER00141"/>
</dbReference>
<dbReference type="EC" id="2.5.1.3" evidence="9"/>
<keyword evidence="3 9" id="KW-0479">Metal-binding</keyword>
<evidence type="ECO:0000313" key="13">
    <source>
        <dbReference type="EMBL" id="OLO12295.1"/>
    </source>
</evidence>
<sequence length="218" mass="22908">MTADWTQGIYAITDSALLPDDERLFAACERALSARPALLQYRDKSADADKRWRQAATLAGYCHDAGVPLIVNDDIALAVRLGARFGTTIGVHLGQQDGALDAAREALGPSAIIGATCHARLDLAERATAEGASYLAFGRFFASRTKPEAPPASLALLGDAARFGLPRVAIGGLDVHTMRLAREAGAELLATVHAVFGADDPAIAIKGLQARLGDAVRH</sequence>
<comment type="catalytic activity">
    <reaction evidence="6 9 10">
        <text>4-methyl-5-(2-phosphooxyethyl)-thiazole + 4-amino-2-methyl-5-(diphosphooxymethyl)pyrimidine + H(+) = thiamine phosphate + diphosphate</text>
        <dbReference type="Rhea" id="RHEA:22328"/>
        <dbReference type="ChEBI" id="CHEBI:15378"/>
        <dbReference type="ChEBI" id="CHEBI:33019"/>
        <dbReference type="ChEBI" id="CHEBI:37575"/>
        <dbReference type="ChEBI" id="CHEBI:57841"/>
        <dbReference type="ChEBI" id="CHEBI:58296"/>
        <dbReference type="EC" id="2.5.1.3"/>
    </reaction>
</comment>
<feature type="binding site" evidence="9">
    <location>
        <position position="172"/>
    </location>
    <ligand>
        <name>2-[(2R,5Z)-2-carboxy-4-methylthiazol-5(2H)-ylidene]ethyl phosphate</name>
        <dbReference type="ChEBI" id="CHEBI:62899"/>
    </ligand>
</feature>
<keyword evidence="5 9" id="KW-0784">Thiamine biosynthesis</keyword>
<evidence type="ECO:0000256" key="5">
    <source>
        <dbReference type="ARBA" id="ARBA00022977"/>
    </source>
</evidence>
<dbReference type="GO" id="GO:0000287">
    <property type="term" value="F:magnesium ion binding"/>
    <property type="evidence" value="ECO:0007669"/>
    <property type="project" value="UniProtKB-UniRule"/>
</dbReference>
<comment type="caution">
    <text evidence="13">The sequence shown here is derived from an EMBL/GenBank/DDBJ whole genome shotgun (WGS) entry which is preliminary data.</text>
</comment>
<comment type="pathway">
    <text evidence="1 9 11">Cofactor biosynthesis; thiamine diphosphate biosynthesis; thiamine phosphate from 4-amino-2-methyl-5-diphosphomethylpyrimidine and 4-methyl-5-(2-phosphoethyl)-thiazole: step 1/1.</text>
</comment>
<dbReference type="PANTHER" id="PTHR20857:SF15">
    <property type="entry name" value="THIAMINE-PHOSPHATE SYNTHASE"/>
    <property type="match status" value="1"/>
</dbReference>
<dbReference type="Gene3D" id="3.20.20.70">
    <property type="entry name" value="Aldolase class I"/>
    <property type="match status" value="1"/>
</dbReference>
<dbReference type="GO" id="GO:0004789">
    <property type="term" value="F:thiamine-phosphate diphosphorylase activity"/>
    <property type="evidence" value="ECO:0007669"/>
    <property type="project" value="UniProtKB-UniRule"/>
</dbReference>
<name>A0A1Q8TF30_9GAMM</name>
<comment type="similarity">
    <text evidence="9 10">Belongs to the thiamine-phosphate synthase family.</text>
</comment>
<dbReference type="CDD" id="cd00564">
    <property type="entry name" value="TMP_TenI"/>
    <property type="match status" value="1"/>
</dbReference>
<evidence type="ECO:0000259" key="12">
    <source>
        <dbReference type="Pfam" id="PF02581"/>
    </source>
</evidence>
<evidence type="ECO:0000256" key="9">
    <source>
        <dbReference type="HAMAP-Rule" id="MF_00097"/>
    </source>
</evidence>
<feature type="binding site" evidence="9">
    <location>
        <position position="146"/>
    </location>
    <ligand>
        <name>4-amino-2-methyl-5-(diphosphooxymethyl)pyrimidine</name>
        <dbReference type="ChEBI" id="CHEBI:57841"/>
    </ligand>
</feature>
<dbReference type="Pfam" id="PF02581">
    <property type="entry name" value="TMP-TENI"/>
    <property type="match status" value="1"/>
</dbReference>
<feature type="binding site" evidence="9">
    <location>
        <begin position="143"/>
        <end position="145"/>
    </location>
    <ligand>
        <name>2-[(2R,5Z)-2-carboxy-4-methylthiazol-5(2H)-ylidene]ethyl phosphate</name>
        <dbReference type="ChEBI" id="CHEBI:62899"/>
    </ligand>
</feature>
<dbReference type="PANTHER" id="PTHR20857">
    <property type="entry name" value="THIAMINE-PHOSPHATE PYROPHOSPHORYLASE"/>
    <property type="match status" value="1"/>
</dbReference>
<keyword evidence="4 9" id="KW-0460">Magnesium</keyword>
<evidence type="ECO:0000256" key="11">
    <source>
        <dbReference type="RuleBase" id="RU004253"/>
    </source>
</evidence>
<feature type="binding site" evidence="9">
    <location>
        <position position="97"/>
    </location>
    <ligand>
        <name>Mg(2+)</name>
        <dbReference type="ChEBI" id="CHEBI:18420"/>
    </ligand>
</feature>
<accession>A0A1Q8TF30</accession>
<evidence type="ECO:0000256" key="4">
    <source>
        <dbReference type="ARBA" id="ARBA00022842"/>
    </source>
</evidence>
<dbReference type="InterPro" id="IPR036206">
    <property type="entry name" value="ThiamineP_synth_sf"/>
</dbReference>
<dbReference type="HAMAP" id="MF_00097">
    <property type="entry name" value="TMP_synthase"/>
    <property type="match status" value="1"/>
</dbReference>
<dbReference type="AlphaFoldDB" id="A0A1Q8TF30"/>
<protein>
    <recommendedName>
        <fullName evidence="9">Thiamine-phosphate synthase</fullName>
        <shortName evidence="9">TP synthase</shortName>
        <shortName evidence="9">TPS</shortName>
        <ecNumber evidence="9">2.5.1.3</ecNumber>
    </recommendedName>
    <alternativeName>
        <fullName evidence="9">Thiamine-phosphate pyrophosphorylase</fullName>
        <shortName evidence="9">TMP pyrophosphorylase</shortName>
        <shortName evidence="9">TMP-PPase</shortName>
    </alternativeName>
</protein>
<comment type="catalytic activity">
    <reaction evidence="7 9 10">
        <text>2-(2-carboxy-4-methylthiazol-5-yl)ethyl phosphate + 4-amino-2-methyl-5-(diphosphooxymethyl)pyrimidine + 2 H(+) = thiamine phosphate + CO2 + diphosphate</text>
        <dbReference type="Rhea" id="RHEA:47848"/>
        <dbReference type="ChEBI" id="CHEBI:15378"/>
        <dbReference type="ChEBI" id="CHEBI:16526"/>
        <dbReference type="ChEBI" id="CHEBI:33019"/>
        <dbReference type="ChEBI" id="CHEBI:37575"/>
        <dbReference type="ChEBI" id="CHEBI:57841"/>
        <dbReference type="ChEBI" id="CHEBI:62890"/>
        <dbReference type="EC" id="2.5.1.3"/>
    </reaction>
</comment>
<dbReference type="GO" id="GO:0005737">
    <property type="term" value="C:cytoplasm"/>
    <property type="evidence" value="ECO:0007669"/>
    <property type="project" value="TreeGrafter"/>
</dbReference>
<comment type="cofactor">
    <cofactor evidence="9">
        <name>Mg(2+)</name>
        <dbReference type="ChEBI" id="CHEBI:18420"/>
    </cofactor>
    <text evidence="9">Binds 1 Mg(2+) ion per subunit.</text>
</comment>
<dbReference type="GO" id="GO:0009228">
    <property type="term" value="P:thiamine biosynthetic process"/>
    <property type="evidence" value="ECO:0007669"/>
    <property type="project" value="UniProtKB-KW"/>
</dbReference>
<evidence type="ECO:0000256" key="7">
    <source>
        <dbReference type="ARBA" id="ARBA00047851"/>
    </source>
</evidence>
<feature type="binding site" evidence="9">
    <location>
        <position position="116"/>
    </location>
    <ligand>
        <name>4-amino-2-methyl-5-(diphosphooxymethyl)pyrimidine</name>
        <dbReference type="ChEBI" id="CHEBI:57841"/>
    </ligand>
</feature>
<dbReference type="InterPro" id="IPR034291">
    <property type="entry name" value="TMP_synthase"/>
</dbReference>
<feature type="binding site" evidence="9">
    <location>
        <begin position="40"/>
        <end position="44"/>
    </location>
    <ligand>
        <name>4-amino-2-methyl-5-(diphosphooxymethyl)pyrimidine</name>
        <dbReference type="ChEBI" id="CHEBI:57841"/>
    </ligand>
</feature>
<organism evidence="13 14">
    <name type="scientific">Chromohalobacter japonicus</name>
    <dbReference type="NCBI Taxonomy" id="223900"/>
    <lineage>
        <taxon>Bacteria</taxon>
        <taxon>Pseudomonadati</taxon>
        <taxon>Pseudomonadota</taxon>
        <taxon>Gammaproteobacteria</taxon>
        <taxon>Oceanospirillales</taxon>
        <taxon>Halomonadaceae</taxon>
        <taxon>Chromohalobacter</taxon>
    </lineage>
</organism>
<evidence type="ECO:0000256" key="6">
    <source>
        <dbReference type="ARBA" id="ARBA00047334"/>
    </source>
</evidence>
<proteinExistence type="inferred from homology"/>
<comment type="caution">
    <text evidence="9">Lacks conserved residue(s) required for the propagation of feature annotation.</text>
</comment>
<dbReference type="InterPro" id="IPR022998">
    <property type="entry name" value="ThiamineP_synth_TenI"/>
</dbReference>
<reference evidence="13 14" key="1">
    <citation type="submission" date="2016-12" db="EMBL/GenBank/DDBJ databases">
        <title>Draft genome sequences of strains Salinicola socius SMB35, Salinicola sp. MH3R3-1 and Chromohalobacter sp. SMB17 from the Verkhnekamsk potash mining region of Russia.</title>
        <authorList>
            <person name="Mavrodi D.V."/>
            <person name="Olsson B.E."/>
            <person name="Korsakova E.S."/>
            <person name="Pyankova A."/>
            <person name="Mavrodi O.V."/>
            <person name="Plotnikova E.G."/>
        </authorList>
    </citation>
    <scope>NUCLEOTIDE SEQUENCE [LARGE SCALE GENOMIC DNA]</scope>
    <source>
        <strain evidence="13 14">SMB17</strain>
    </source>
</reference>
<dbReference type="RefSeq" id="WP_075368494.1">
    <property type="nucleotide sequence ID" value="NZ_MSDQ01000007.1"/>
</dbReference>